<reference evidence="2" key="1">
    <citation type="submission" date="2018-11" db="EMBL/GenBank/DDBJ databases">
        <authorList>
            <person name="Alioto T."/>
            <person name="Alioto T."/>
        </authorList>
    </citation>
    <scope>NUCLEOTIDE SEQUENCE</scope>
</reference>
<dbReference type="PANTHER" id="PTHR19143:SF458">
    <property type="entry name" value="FIBRINOGEN C-TERMINAL DOMAIN-CONTAINING PROTEIN-RELATED"/>
    <property type="match status" value="1"/>
</dbReference>
<dbReference type="Gene3D" id="3.90.215.10">
    <property type="entry name" value="Gamma Fibrinogen, chain A, domain 1"/>
    <property type="match status" value="1"/>
</dbReference>
<dbReference type="InterPro" id="IPR002181">
    <property type="entry name" value="Fibrinogen_a/b/g_C_dom"/>
</dbReference>
<dbReference type="SMART" id="SM00186">
    <property type="entry name" value="FBG"/>
    <property type="match status" value="1"/>
</dbReference>
<sequence length="226" mass="26249">MTGIDQLKTELENKQRVLDEYLKQKVSKESLKLKALEENLHNIVISLRKPIDCTDIDVNHGSGIYTIYPIGIGSFRVYCDLEYNNTKRGWTVFQHRETGEEDFNRGWIDYEYGFGNLLKEFWLGNSKLHALTDQGRYEMVILKEDFYNNKTFSRYDFFKIGDRTSKYKLSIGEYSGTAGNKIEMNNSVPFSTKDQNNDIFNLIDCASWGKGAWWFSTSNCFRGLNG</sequence>
<dbReference type="GO" id="GO:0005615">
    <property type="term" value="C:extracellular space"/>
    <property type="evidence" value="ECO:0007669"/>
    <property type="project" value="TreeGrafter"/>
</dbReference>
<proteinExistence type="predicted"/>
<dbReference type="InterPro" id="IPR036056">
    <property type="entry name" value="Fibrinogen-like_C"/>
</dbReference>
<evidence type="ECO:0000313" key="3">
    <source>
        <dbReference type="Proteomes" id="UP000596742"/>
    </source>
</evidence>
<dbReference type="PROSITE" id="PS51406">
    <property type="entry name" value="FIBRINOGEN_C_2"/>
    <property type="match status" value="1"/>
</dbReference>
<evidence type="ECO:0000259" key="1">
    <source>
        <dbReference type="PROSITE" id="PS51406"/>
    </source>
</evidence>
<keyword evidence="3" id="KW-1185">Reference proteome</keyword>
<dbReference type="EMBL" id="UYJE01010250">
    <property type="protein sequence ID" value="VDI81359.1"/>
    <property type="molecule type" value="Genomic_DNA"/>
</dbReference>
<protein>
    <recommendedName>
        <fullName evidence="1">Fibrinogen C-terminal domain-containing protein</fullName>
    </recommendedName>
</protein>
<dbReference type="SUPFAM" id="SSF56496">
    <property type="entry name" value="Fibrinogen C-terminal domain-like"/>
    <property type="match status" value="1"/>
</dbReference>
<dbReference type="Pfam" id="PF00147">
    <property type="entry name" value="Fibrinogen_C"/>
    <property type="match status" value="1"/>
</dbReference>
<dbReference type="PANTHER" id="PTHR19143">
    <property type="entry name" value="FIBRINOGEN/TENASCIN/ANGIOPOEITIN"/>
    <property type="match status" value="1"/>
</dbReference>
<comment type="caution">
    <text evidence="2">The sequence shown here is derived from an EMBL/GenBank/DDBJ whole genome shotgun (WGS) entry which is preliminary data.</text>
</comment>
<feature type="non-terminal residue" evidence="2">
    <location>
        <position position="226"/>
    </location>
</feature>
<gene>
    <name evidence="2" type="ORF">MGAL_10B039313</name>
</gene>
<dbReference type="InterPro" id="IPR014716">
    <property type="entry name" value="Fibrinogen_a/b/g_C_1"/>
</dbReference>
<organism evidence="2 3">
    <name type="scientific">Mytilus galloprovincialis</name>
    <name type="common">Mediterranean mussel</name>
    <dbReference type="NCBI Taxonomy" id="29158"/>
    <lineage>
        <taxon>Eukaryota</taxon>
        <taxon>Metazoa</taxon>
        <taxon>Spiralia</taxon>
        <taxon>Lophotrochozoa</taxon>
        <taxon>Mollusca</taxon>
        <taxon>Bivalvia</taxon>
        <taxon>Autobranchia</taxon>
        <taxon>Pteriomorphia</taxon>
        <taxon>Mytilida</taxon>
        <taxon>Mytiloidea</taxon>
        <taxon>Mytilidae</taxon>
        <taxon>Mytilinae</taxon>
        <taxon>Mytilus</taxon>
    </lineage>
</organism>
<evidence type="ECO:0000313" key="2">
    <source>
        <dbReference type="EMBL" id="VDI81359.1"/>
    </source>
</evidence>
<accession>A0A8B6HN21</accession>
<feature type="domain" description="Fibrinogen C-terminal" evidence="1">
    <location>
        <begin position="44"/>
        <end position="226"/>
    </location>
</feature>
<dbReference type="Proteomes" id="UP000596742">
    <property type="component" value="Unassembled WGS sequence"/>
</dbReference>
<dbReference type="InterPro" id="IPR050373">
    <property type="entry name" value="Fibrinogen_C-term_domain"/>
</dbReference>
<name>A0A8B6HN21_MYTGA</name>
<dbReference type="OrthoDB" id="7735550at2759"/>
<dbReference type="AlphaFoldDB" id="A0A8B6HN21"/>
<dbReference type="CDD" id="cd00087">
    <property type="entry name" value="FReD"/>
    <property type="match status" value="1"/>
</dbReference>